<organism evidence="8 9">
    <name type="scientific">Thalassotalea eurytherma</name>
    <dbReference type="NCBI Taxonomy" id="1144278"/>
    <lineage>
        <taxon>Bacteria</taxon>
        <taxon>Pseudomonadati</taxon>
        <taxon>Pseudomonadota</taxon>
        <taxon>Gammaproteobacteria</taxon>
        <taxon>Alteromonadales</taxon>
        <taxon>Colwelliaceae</taxon>
        <taxon>Thalassotalea</taxon>
    </lineage>
</organism>
<protein>
    <recommendedName>
        <fullName evidence="5">Ribosome maturation factor RimM</fullName>
    </recommendedName>
</protein>
<dbReference type="EMBL" id="BSSU01000009">
    <property type="protein sequence ID" value="GLX82502.1"/>
    <property type="molecule type" value="Genomic_DNA"/>
</dbReference>
<dbReference type="PANTHER" id="PTHR33692">
    <property type="entry name" value="RIBOSOME MATURATION FACTOR RIMM"/>
    <property type="match status" value="1"/>
</dbReference>
<dbReference type="RefSeq" id="WP_284207868.1">
    <property type="nucleotide sequence ID" value="NZ_BSSU01000009.1"/>
</dbReference>
<comment type="caution">
    <text evidence="8">The sequence shown here is derived from an EMBL/GenBank/DDBJ whole genome shotgun (WGS) entry which is preliminary data.</text>
</comment>
<keyword evidence="9" id="KW-1185">Reference proteome</keyword>
<evidence type="ECO:0000256" key="3">
    <source>
        <dbReference type="ARBA" id="ARBA00022552"/>
    </source>
</evidence>
<accession>A0ABQ6H6R1</accession>
<dbReference type="SUPFAM" id="SSF50447">
    <property type="entry name" value="Translation proteins"/>
    <property type="match status" value="1"/>
</dbReference>
<dbReference type="Pfam" id="PF05239">
    <property type="entry name" value="PRC"/>
    <property type="match status" value="1"/>
</dbReference>
<dbReference type="InterPro" id="IPR009000">
    <property type="entry name" value="Transl_B-barrel_sf"/>
</dbReference>
<name>A0ABQ6H6R1_9GAMM</name>
<evidence type="ECO:0000313" key="8">
    <source>
        <dbReference type="EMBL" id="GLX82502.1"/>
    </source>
</evidence>
<dbReference type="SUPFAM" id="SSF50346">
    <property type="entry name" value="PRC-barrel domain"/>
    <property type="match status" value="1"/>
</dbReference>
<dbReference type="Pfam" id="PF01782">
    <property type="entry name" value="RimM"/>
    <property type="match status" value="1"/>
</dbReference>
<feature type="domain" description="RimM N-terminal" evidence="6">
    <location>
        <begin position="10"/>
        <end position="90"/>
    </location>
</feature>
<dbReference type="HAMAP" id="MF_00014">
    <property type="entry name" value="Ribosome_mat_RimM"/>
    <property type="match status" value="1"/>
</dbReference>
<evidence type="ECO:0000256" key="5">
    <source>
        <dbReference type="HAMAP-Rule" id="MF_00014"/>
    </source>
</evidence>
<comment type="function">
    <text evidence="5">An accessory protein needed during the final step in the assembly of 30S ribosomal subunit, possibly for assembly of the head region. Essential for efficient processing of 16S rRNA. May be needed both before and after RbfA during the maturation of 16S rRNA. It has affinity for free ribosomal 30S subunits but not for 70S ribosomes.</text>
</comment>
<evidence type="ECO:0000259" key="7">
    <source>
        <dbReference type="Pfam" id="PF05239"/>
    </source>
</evidence>
<comment type="subunit">
    <text evidence="5">Binds ribosomal protein uS19.</text>
</comment>
<evidence type="ECO:0000256" key="4">
    <source>
        <dbReference type="ARBA" id="ARBA00023186"/>
    </source>
</evidence>
<gene>
    <name evidence="5 8" type="primary">rimM</name>
    <name evidence="8" type="ORF">theurythT_19540</name>
</gene>
<keyword evidence="4 5" id="KW-0143">Chaperone</keyword>
<keyword evidence="3 5" id="KW-0698">rRNA processing</keyword>
<comment type="subcellular location">
    <subcellularLocation>
        <location evidence="5">Cytoplasm</location>
    </subcellularLocation>
</comment>
<comment type="similarity">
    <text evidence="5">Belongs to the RimM family.</text>
</comment>
<dbReference type="InterPro" id="IPR011961">
    <property type="entry name" value="RimM"/>
</dbReference>
<evidence type="ECO:0000259" key="6">
    <source>
        <dbReference type="Pfam" id="PF01782"/>
    </source>
</evidence>
<reference evidence="8 9" key="1">
    <citation type="submission" date="2023-03" db="EMBL/GenBank/DDBJ databases">
        <title>Draft genome sequence of Thalassotalea eurytherma JCM 18482T.</title>
        <authorList>
            <person name="Sawabe T."/>
        </authorList>
    </citation>
    <scope>NUCLEOTIDE SEQUENCE [LARGE SCALE GENOMIC DNA]</scope>
    <source>
        <strain evidence="8 9">JCM 18482</strain>
    </source>
</reference>
<feature type="domain" description="PRC-barrel" evidence="7">
    <location>
        <begin position="97"/>
        <end position="171"/>
    </location>
</feature>
<keyword evidence="2 5" id="KW-0690">Ribosome biogenesis</keyword>
<proteinExistence type="inferred from homology"/>
<dbReference type="Proteomes" id="UP001157133">
    <property type="component" value="Unassembled WGS sequence"/>
</dbReference>
<evidence type="ECO:0000313" key="9">
    <source>
        <dbReference type="Proteomes" id="UP001157133"/>
    </source>
</evidence>
<evidence type="ECO:0000256" key="1">
    <source>
        <dbReference type="ARBA" id="ARBA00022490"/>
    </source>
</evidence>
<dbReference type="PANTHER" id="PTHR33692:SF1">
    <property type="entry name" value="RIBOSOME MATURATION FACTOR RIMM"/>
    <property type="match status" value="1"/>
</dbReference>
<evidence type="ECO:0000256" key="2">
    <source>
        <dbReference type="ARBA" id="ARBA00022517"/>
    </source>
</evidence>
<dbReference type="Gene3D" id="2.30.30.240">
    <property type="entry name" value="PRC-barrel domain"/>
    <property type="match status" value="1"/>
</dbReference>
<sequence length="176" mass="19722">MNDVENLITLGKVGSVYGIKGWLKIHSFTENPADIFDYSPWSLKLGGKLQSVTVTDWRKHNNGLIAKFSGVDDRDMAQSFVSSEISIKESVLPELPEGEFYWRDLIGMSVVTEQGYSLGEVTDLMETGANDVLVVKANRNDGFGKKERLIPYLFEQVVKTVDAKNKQITVDWDPGF</sequence>
<dbReference type="InterPro" id="IPR011033">
    <property type="entry name" value="PRC_barrel-like_sf"/>
</dbReference>
<dbReference type="InterPro" id="IPR027275">
    <property type="entry name" value="PRC-brl_dom"/>
</dbReference>
<dbReference type="InterPro" id="IPR036976">
    <property type="entry name" value="RimM_N_sf"/>
</dbReference>
<dbReference type="InterPro" id="IPR002676">
    <property type="entry name" value="RimM_N"/>
</dbReference>
<comment type="domain">
    <text evidence="5">The PRC barrel domain binds ribosomal protein uS19.</text>
</comment>
<dbReference type="Gene3D" id="2.40.30.60">
    <property type="entry name" value="RimM"/>
    <property type="match status" value="1"/>
</dbReference>
<dbReference type="NCBIfam" id="TIGR02273">
    <property type="entry name" value="16S_RimM"/>
    <property type="match status" value="1"/>
</dbReference>
<keyword evidence="1 5" id="KW-0963">Cytoplasm</keyword>